<dbReference type="SUPFAM" id="SSF49562">
    <property type="entry name" value="C2 domain (Calcium/lipid-binding domain, CaLB)"/>
    <property type="match status" value="1"/>
</dbReference>
<proteinExistence type="predicted"/>
<sequence>MMSFLNFDENLTDRSARKRSTSPDSKDPKFISHSFSAATFPTNPWCSTQCSAAKQMWGDTEKPDPLLLGTHIGDGRHHPHHPHHHAHHAHFGLAGKPFYHVDRFAVTATSSSTTTTTTNSSSSNHHLPNHLHHHNGMTAGTSSMGQINGTGSTGSRTRHPQPTVMWKGETSRKKRFEPFCSPMVPHVPIRERLARRGTSADMSDDASAYTCYAPRRRRMSLLQTLRQQNRALADSGFDMHRQRTDSESTNRDTCSPTQKTSPPVTPSKKATMASQIKNKIFGKKKDSGASGKVYNNGEYSQSCDLINGRSRKSPSTTNDSGRGSQGHLEEKMEAMVIEEHLENGCGCEEEEEEEIDAPILSSKRSDLRRHRTSSCPDIASLGLNHPTSSSVTSGVKKCPIVIDTESEEDNFERVKRPCSPISAADCLVERRLNRKFIEQRRQQVAMSHIDEVCDSVSRISTNSRRTAQTEDLADFDDNISSVILDHFLSTTELNFDDSDSADFSLNGTIDDEFDEPAPSSSNTATSVQTDLTLLNVEQEIAEYLEHCRDASVNITEEGMNFIAKHFFEYQSFMNIPHKAVHLHKVPASQAGTDPSMGWAPKNMLKAGKHQPAPGARANRVHRDPRPNGTKYGRAGRHEHREWGDRHGELRDEKVACHKDAWTKFLANDDQGARTAFECDFEDRVLATEEETLQEKLCRTSPEAMNLNALYAAANKAVSCGGEACELLTILTYAPTVQFVTATVKKAKALPYNNAPFARIMLFEGRRLVEQKQTTVNPSLVHKSSVDGSKPSSSSASTSSNDNPSDASFSESFLFHVPPTKLDRSHIVIELYDHDDEGGLQKIGHCVIGRLVDGSGNAHWLQMVRQHGLPVCMWHKIGPH</sequence>
<dbReference type="AlphaFoldDB" id="A0AAE9EE45"/>
<feature type="region of interest" description="Disordered" evidence="1">
    <location>
        <begin position="110"/>
        <end position="170"/>
    </location>
</feature>
<feature type="compositionally biased region" description="Polar residues" evidence="1">
    <location>
        <begin position="313"/>
        <end position="322"/>
    </location>
</feature>
<reference evidence="3 4" key="1">
    <citation type="submission" date="2022-04" db="EMBL/GenBank/DDBJ databases">
        <title>Chromosome-level reference genomes for two strains of Caenorhabditis briggsae: an improved platform for comparative genomics.</title>
        <authorList>
            <person name="Stevens L."/>
            <person name="Andersen E."/>
        </authorList>
    </citation>
    <scope>NUCLEOTIDE SEQUENCE [LARGE SCALE GENOMIC DNA]</scope>
    <source>
        <strain evidence="3">VX34</strain>
        <tissue evidence="3">Whole-organism</tissue>
    </source>
</reference>
<feature type="region of interest" description="Disordered" evidence="1">
    <location>
        <begin position="232"/>
        <end position="272"/>
    </location>
</feature>
<feature type="compositionally biased region" description="Polar residues" evidence="1">
    <location>
        <begin position="138"/>
        <end position="155"/>
    </location>
</feature>
<feature type="region of interest" description="Disordered" evidence="1">
    <location>
        <begin position="303"/>
        <end position="327"/>
    </location>
</feature>
<dbReference type="Proteomes" id="UP000829354">
    <property type="component" value="Chromosome II"/>
</dbReference>
<feature type="compositionally biased region" description="Basic and acidic residues" evidence="1">
    <location>
        <begin position="237"/>
        <end position="250"/>
    </location>
</feature>
<protein>
    <recommendedName>
        <fullName evidence="2">C2 domain-containing protein</fullName>
    </recommendedName>
</protein>
<dbReference type="SMART" id="SM00239">
    <property type="entry name" value="C2"/>
    <property type="match status" value="1"/>
</dbReference>
<evidence type="ECO:0000313" key="4">
    <source>
        <dbReference type="Proteomes" id="UP000829354"/>
    </source>
</evidence>
<dbReference type="InterPro" id="IPR000008">
    <property type="entry name" value="C2_dom"/>
</dbReference>
<feature type="region of interest" description="Disordered" evidence="1">
    <location>
        <begin position="1"/>
        <end position="29"/>
    </location>
</feature>
<dbReference type="Pfam" id="PF00168">
    <property type="entry name" value="C2"/>
    <property type="match status" value="1"/>
</dbReference>
<dbReference type="PANTHER" id="PTHR10024:SF368">
    <property type="entry name" value="C2 DOMAIN-CONTAINING PROTEIN"/>
    <property type="match status" value="1"/>
</dbReference>
<gene>
    <name evidence="3" type="ORF">L5515_014004</name>
</gene>
<evidence type="ECO:0000256" key="1">
    <source>
        <dbReference type="SAM" id="MobiDB-lite"/>
    </source>
</evidence>
<feature type="compositionally biased region" description="Low complexity" evidence="1">
    <location>
        <begin position="110"/>
        <end position="126"/>
    </location>
</feature>
<dbReference type="InterPro" id="IPR035892">
    <property type="entry name" value="C2_domain_sf"/>
</dbReference>
<feature type="compositionally biased region" description="Low complexity" evidence="1">
    <location>
        <begin position="785"/>
        <end position="803"/>
    </location>
</feature>
<dbReference type="PANTHER" id="PTHR10024">
    <property type="entry name" value="SYNAPTOTAGMIN"/>
    <property type="match status" value="1"/>
</dbReference>
<dbReference type="Gene3D" id="2.60.40.150">
    <property type="entry name" value="C2 domain"/>
    <property type="match status" value="1"/>
</dbReference>
<accession>A0AAE9EE45</accession>
<feature type="domain" description="C2" evidence="2">
    <location>
        <begin position="738"/>
        <end position="871"/>
    </location>
</feature>
<feature type="region of interest" description="Disordered" evidence="1">
    <location>
        <begin position="773"/>
        <end position="803"/>
    </location>
</feature>
<feature type="region of interest" description="Disordered" evidence="1">
    <location>
        <begin position="506"/>
        <end position="526"/>
    </location>
</feature>
<evidence type="ECO:0000259" key="2">
    <source>
        <dbReference type="SMART" id="SM00239"/>
    </source>
</evidence>
<evidence type="ECO:0000313" key="3">
    <source>
        <dbReference type="EMBL" id="UMM17477.1"/>
    </source>
</evidence>
<keyword evidence="4" id="KW-1185">Reference proteome</keyword>
<feature type="compositionally biased region" description="Polar residues" evidence="1">
    <location>
        <begin position="251"/>
        <end position="262"/>
    </location>
</feature>
<dbReference type="EMBL" id="CP092621">
    <property type="protein sequence ID" value="UMM17477.1"/>
    <property type="molecule type" value="Genomic_DNA"/>
</dbReference>
<organism evidence="3 4">
    <name type="scientific">Caenorhabditis briggsae</name>
    <dbReference type="NCBI Taxonomy" id="6238"/>
    <lineage>
        <taxon>Eukaryota</taxon>
        <taxon>Metazoa</taxon>
        <taxon>Ecdysozoa</taxon>
        <taxon>Nematoda</taxon>
        <taxon>Chromadorea</taxon>
        <taxon>Rhabditida</taxon>
        <taxon>Rhabditina</taxon>
        <taxon>Rhabditomorpha</taxon>
        <taxon>Rhabditoidea</taxon>
        <taxon>Rhabditidae</taxon>
        <taxon>Peloderinae</taxon>
        <taxon>Caenorhabditis</taxon>
    </lineage>
</organism>
<feature type="region of interest" description="Disordered" evidence="1">
    <location>
        <begin position="606"/>
        <end position="634"/>
    </location>
</feature>
<name>A0AAE9EE45_CAEBR</name>